<name>A0A7M2YAD8_9FLAO</name>
<keyword evidence="3" id="KW-0808">Transferase</keyword>
<feature type="domain" description="Reverse transcriptase" evidence="2">
    <location>
        <begin position="1"/>
        <end position="307"/>
    </location>
</feature>
<dbReference type="PROSITE" id="PS50878">
    <property type="entry name" value="RT_POL"/>
    <property type="match status" value="1"/>
</dbReference>
<sequence>MKIKDLLNKGYFSEELPPPFVSSNFGKEFNKVNKIISKLTKAEKNQIPNSDFVKYSIPKVGLHRRHNGIPNPYHQFILSNAICKNWNEIQQKYNSSKLSASTPELDLNGNRAIKQFSKYNEFKEKSLKASFDTFFELKSDISKYYPSLYTHSIPWSVHTKAFAKKNQGNSHFGNLIDESIRNTQNGQTNGIVIGTDTSRIIAELIGCHIDEEFLKVLDKDKIFIKGYRFVDDCHFFFYNKSDAEKALKHLQRILGDLNLNINEEKTQINQAPFQFENTWQLQLTNLSIREYPKVQRKDLTNFYNLLIDLSRKFPKDSVIKYGIKIFKRIKIKEVNWDIFESLTYSLALSEGAILPDILQILLQNKTKVDLQKLESTLKSLLNQHIYKGHHFEVVWSLWIARSFRIKISNQIAQQIIDSSDVISTLVILDLNKEKLISGRIRTTTLKLDFDNNGLLSNKWILVYEATHKKWIRSNCLETIKFFDEISKLDISFYDSTRQIEIAESNIEKQKTFLIQKPEDKEPKTEKQKLALYAQKSYLG</sequence>
<evidence type="ECO:0000313" key="4">
    <source>
        <dbReference type="Proteomes" id="UP000594195"/>
    </source>
</evidence>
<evidence type="ECO:0000259" key="2">
    <source>
        <dbReference type="PROSITE" id="PS50878"/>
    </source>
</evidence>
<accession>A0A7M2YAD8</accession>
<dbReference type="AlphaFoldDB" id="A0A7M2YAD8"/>
<dbReference type="RefSeq" id="WP_193811297.1">
    <property type="nucleotide sequence ID" value="NZ_CP040442.1"/>
</dbReference>
<gene>
    <name evidence="3" type="ORF">Q73A0000_12560</name>
</gene>
<dbReference type="Proteomes" id="UP000594195">
    <property type="component" value="Chromosome"/>
</dbReference>
<keyword evidence="3" id="KW-0548">Nucleotidyltransferase</keyword>
<dbReference type="KEGG" id="kfa:Q73A0000_12560"/>
<proteinExistence type="predicted"/>
<keyword evidence="4" id="KW-1185">Reference proteome</keyword>
<protein>
    <submittedName>
        <fullName evidence="3">RNA-directed DNA polymerase</fullName>
    </submittedName>
</protein>
<dbReference type="Pfam" id="PF00078">
    <property type="entry name" value="RVT_1"/>
    <property type="match status" value="1"/>
</dbReference>
<reference evidence="3 4" key="1">
    <citation type="submission" date="2019-05" db="EMBL/GenBank/DDBJ databases">
        <title>Chryseobacterium sp. isolated from King George Island, maritime Antarctica.</title>
        <authorList>
            <person name="Peng X."/>
        </authorList>
    </citation>
    <scope>NUCLEOTIDE SEQUENCE [LARGE SCALE GENOMIC DNA]</scope>
    <source>
        <strain evidence="3 4">7-3A</strain>
    </source>
</reference>
<dbReference type="CDD" id="cd01646">
    <property type="entry name" value="RT_Bac_retron_I"/>
    <property type="match status" value="1"/>
</dbReference>
<evidence type="ECO:0000256" key="1">
    <source>
        <dbReference type="SAM" id="Coils"/>
    </source>
</evidence>
<feature type="coiled-coil region" evidence="1">
    <location>
        <begin position="240"/>
        <end position="267"/>
    </location>
</feature>
<organism evidence="3 4">
    <name type="scientific">Kaistella flava</name>
    <name type="common">ex Peng et al. 2021</name>
    <dbReference type="NCBI Taxonomy" id="2038776"/>
    <lineage>
        <taxon>Bacteria</taxon>
        <taxon>Pseudomonadati</taxon>
        <taxon>Bacteroidota</taxon>
        <taxon>Flavobacteriia</taxon>
        <taxon>Flavobacteriales</taxon>
        <taxon>Weeksellaceae</taxon>
        <taxon>Chryseobacterium group</taxon>
        <taxon>Kaistella</taxon>
    </lineage>
</organism>
<dbReference type="EMBL" id="CP040442">
    <property type="protein sequence ID" value="QOW11131.1"/>
    <property type="molecule type" value="Genomic_DNA"/>
</dbReference>
<keyword evidence="3" id="KW-0695">RNA-directed DNA polymerase</keyword>
<evidence type="ECO:0000313" key="3">
    <source>
        <dbReference type="EMBL" id="QOW11131.1"/>
    </source>
</evidence>
<dbReference type="GO" id="GO:0003964">
    <property type="term" value="F:RNA-directed DNA polymerase activity"/>
    <property type="evidence" value="ECO:0007669"/>
    <property type="project" value="UniProtKB-KW"/>
</dbReference>
<dbReference type="InterPro" id="IPR000477">
    <property type="entry name" value="RT_dom"/>
</dbReference>
<keyword evidence="1" id="KW-0175">Coiled coil</keyword>